<dbReference type="AlphaFoldDB" id="A0A178ID92"/>
<evidence type="ECO:0000313" key="3">
    <source>
        <dbReference type="Proteomes" id="UP000078486"/>
    </source>
</evidence>
<feature type="compositionally biased region" description="Gly residues" evidence="1">
    <location>
        <begin position="1"/>
        <end position="11"/>
    </location>
</feature>
<accession>A0A178ID92</accession>
<dbReference type="STRING" id="1184151.AW736_20005"/>
<comment type="caution">
    <text evidence="2">The sequence shown here is derived from an EMBL/GenBank/DDBJ whole genome shotgun (WGS) entry which is preliminary data.</text>
</comment>
<name>A0A178ID92_9BACT</name>
<sequence length="71" mass="7730">MAENAGAGGTAPGTPRNTDDADETDNAKLPPLETLKARIPQETRELLEELFRARFVAVKKIPRQALKTGKN</sequence>
<gene>
    <name evidence="2" type="ORF">AW736_20005</name>
</gene>
<dbReference type="OrthoDB" id="199522at2"/>
<dbReference type="Proteomes" id="UP000078486">
    <property type="component" value="Unassembled WGS sequence"/>
</dbReference>
<feature type="region of interest" description="Disordered" evidence="1">
    <location>
        <begin position="1"/>
        <end position="35"/>
    </location>
</feature>
<keyword evidence="3" id="KW-1185">Reference proteome</keyword>
<dbReference type="EMBL" id="LRRQ01000153">
    <property type="protein sequence ID" value="OAM87950.1"/>
    <property type="molecule type" value="Genomic_DNA"/>
</dbReference>
<proteinExistence type="predicted"/>
<reference evidence="2 3" key="1">
    <citation type="submission" date="2016-01" db="EMBL/GenBank/DDBJ databases">
        <title>High potential of lignocellulose degradation of a new Verrucomicrobia species.</title>
        <authorList>
            <person name="Wang Y."/>
            <person name="Shi Y."/>
            <person name="Qiu Z."/>
            <person name="Liu S."/>
            <person name="Yang H."/>
        </authorList>
    </citation>
    <scope>NUCLEOTIDE SEQUENCE [LARGE SCALE GENOMIC DNA]</scope>
    <source>
        <strain evidence="2 3">TSB47</strain>
    </source>
</reference>
<evidence type="ECO:0000256" key="1">
    <source>
        <dbReference type="SAM" id="MobiDB-lite"/>
    </source>
</evidence>
<evidence type="ECO:0000313" key="2">
    <source>
        <dbReference type="EMBL" id="OAM87950.1"/>
    </source>
</evidence>
<organism evidence="2 3">
    <name type="scientific">Termitidicoccus mucosus</name>
    <dbReference type="NCBI Taxonomy" id="1184151"/>
    <lineage>
        <taxon>Bacteria</taxon>
        <taxon>Pseudomonadati</taxon>
        <taxon>Verrucomicrobiota</taxon>
        <taxon>Opitutia</taxon>
        <taxon>Opitutales</taxon>
        <taxon>Opitutaceae</taxon>
        <taxon>Termitidicoccus</taxon>
    </lineage>
</organism>
<protein>
    <submittedName>
        <fullName evidence="2">Uncharacterized protein</fullName>
    </submittedName>
</protein>